<dbReference type="RefSeq" id="XP_066832481.1">
    <property type="nucleotide sequence ID" value="XM_066975887.1"/>
</dbReference>
<keyword evidence="3" id="KW-1185">Reference proteome</keyword>
<dbReference type="GeneID" id="92210739"/>
<evidence type="ECO:0000313" key="3">
    <source>
        <dbReference type="Proteomes" id="UP001497383"/>
    </source>
</evidence>
<evidence type="ECO:0000313" key="2">
    <source>
        <dbReference type="EMBL" id="CAK9441675.1"/>
    </source>
</evidence>
<keyword evidence="1" id="KW-1133">Transmembrane helix</keyword>
<protein>
    <submittedName>
        <fullName evidence="2">Uncharacterized protein</fullName>
    </submittedName>
</protein>
<accession>A0ABP0ZT54</accession>
<feature type="transmembrane region" description="Helical" evidence="1">
    <location>
        <begin position="58"/>
        <end position="78"/>
    </location>
</feature>
<reference evidence="2 3" key="1">
    <citation type="submission" date="2024-03" db="EMBL/GenBank/DDBJ databases">
        <authorList>
            <person name="Brejova B."/>
        </authorList>
    </citation>
    <scope>NUCLEOTIDE SEQUENCE [LARGE SCALE GENOMIC DNA]</scope>
    <source>
        <strain evidence="2 3">CBS 14171</strain>
    </source>
</reference>
<dbReference type="EMBL" id="OZ022411">
    <property type="protein sequence ID" value="CAK9441675.1"/>
    <property type="molecule type" value="Genomic_DNA"/>
</dbReference>
<organism evidence="2 3">
    <name type="scientific">Lodderomyces beijingensis</name>
    <dbReference type="NCBI Taxonomy" id="1775926"/>
    <lineage>
        <taxon>Eukaryota</taxon>
        <taxon>Fungi</taxon>
        <taxon>Dikarya</taxon>
        <taxon>Ascomycota</taxon>
        <taxon>Saccharomycotina</taxon>
        <taxon>Pichiomycetes</taxon>
        <taxon>Debaryomycetaceae</taxon>
        <taxon>Candida/Lodderomyces clade</taxon>
        <taxon>Lodderomyces</taxon>
    </lineage>
</organism>
<gene>
    <name evidence="2" type="ORF">LODBEIA_P55430</name>
</gene>
<keyword evidence="1" id="KW-0812">Transmembrane</keyword>
<proteinExistence type="predicted"/>
<evidence type="ECO:0000256" key="1">
    <source>
        <dbReference type="SAM" id="Phobius"/>
    </source>
</evidence>
<dbReference type="Proteomes" id="UP001497383">
    <property type="component" value="Chromosome 7"/>
</dbReference>
<name>A0ABP0ZT54_9ASCO</name>
<keyword evidence="1" id="KW-0472">Membrane</keyword>
<sequence>MIPNPSQDSNLLKEHQFYAKTEVSMPLTSLDLSSVTIGEVAHNVVTFDSEHVFGIDNFLRLFILLSLIAIVVGVSRAFRRHRSFIGKEKSKSTIV</sequence>